<dbReference type="Proteomes" id="UP000694382">
    <property type="component" value="Chromosome 9"/>
</dbReference>
<evidence type="ECO:0000313" key="1">
    <source>
        <dbReference type="Ensembl" id="ENSCPVP00000024480.1"/>
    </source>
</evidence>
<reference evidence="1" key="3">
    <citation type="submission" date="2025-09" db="UniProtKB">
        <authorList>
            <consortium name="Ensembl"/>
        </authorList>
    </citation>
    <scope>IDENTIFICATION</scope>
</reference>
<evidence type="ECO:0000313" key="2">
    <source>
        <dbReference type="Proteomes" id="UP000694382"/>
    </source>
</evidence>
<sequence>MAGYLRRFVPSPFFVLSDTCCLRMLSSSALRSLPGQAQIRASKHRRPKTCPLRTEVRRNISWHLRHRPAALLNFTPHSAPAISQPGFPRCWATPNCKDLKHIL</sequence>
<protein>
    <submittedName>
        <fullName evidence="1">Uncharacterized protein</fullName>
    </submittedName>
</protein>
<proteinExistence type="predicted"/>
<reference evidence="1" key="2">
    <citation type="submission" date="2025-08" db="UniProtKB">
        <authorList>
            <consortium name="Ensembl"/>
        </authorList>
    </citation>
    <scope>IDENTIFICATION</scope>
</reference>
<keyword evidence="2" id="KW-1185">Reference proteome</keyword>
<name>A0A8U8AXU0_GEOPR</name>
<dbReference type="AlphaFoldDB" id="A0A8U8AXU0"/>
<dbReference type="Ensembl" id="ENSCPVT00000028115.1">
    <property type="protein sequence ID" value="ENSCPVP00000024480.1"/>
    <property type="gene ID" value="ENSCPVG00000018183.1"/>
</dbReference>
<organism evidence="1 2">
    <name type="scientific">Geospiza parvula</name>
    <name type="common">Small tree-finch</name>
    <name type="synonym">Camarhynchus parvulus</name>
    <dbReference type="NCBI Taxonomy" id="87175"/>
    <lineage>
        <taxon>Eukaryota</taxon>
        <taxon>Metazoa</taxon>
        <taxon>Chordata</taxon>
        <taxon>Craniata</taxon>
        <taxon>Vertebrata</taxon>
        <taxon>Euteleostomi</taxon>
        <taxon>Archelosauria</taxon>
        <taxon>Archosauria</taxon>
        <taxon>Dinosauria</taxon>
        <taxon>Saurischia</taxon>
        <taxon>Theropoda</taxon>
        <taxon>Coelurosauria</taxon>
        <taxon>Aves</taxon>
        <taxon>Neognathae</taxon>
        <taxon>Neoaves</taxon>
        <taxon>Telluraves</taxon>
        <taxon>Australaves</taxon>
        <taxon>Passeriformes</taxon>
        <taxon>Thraupidae</taxon>
        <taxon>Camarhynchus</taxon>
    </lineage>
</organism>
<reference evidence="1" key="1">
    <citation type="submission" date="2020-02" db="EMBL/GenBank/DDBJ databases">
        <authorList>
            <person name="Enbody D E."/>
            <person name="Pettersson E M."/>
        </authorList>
    </citation>
    <scope>NUCLEOTIDE SEQUENCE [LARGE SCALE GENOMIC DNA]</scope>
</reference>
<accession>A0A8U8AXU0</accession>